<proteinExistence type="predicted"/>
<reference evidence="5 6" key="1">
    <citation type="submission" date="2018-06" db="EMBL/GenBank/DDBJ databases">
        <title>Genomic Encyclopedia of Type Strains, Phase IV (KMG-IV): sequencing the most valuable type-strain genomes for metagenomic binning, comparative biology and taxonomic classification.</title>
        <authorList>
            <person name="Goeker M."/>
        </authorList>
    </citation>
    <scope>NUCLEOTIDE SEQUENCE [LARGE SCALE GENOMIC DNA]</scope>
    <source>
        <strain evidence="5 6">DSM 45521</strain>
    </source>
</reference>
<comment type="caution">
    <text evidence="5">The sequence shown here is derived from an EMBL/GenBank/DDBJ whole genome shotgun (WGS) entry which is preliminary data.</text>
</comment>
<dbReference type="InterPro" id="IPR019887">
    <property type="entry name" value="Tscrpt_reg_AsnC/Lrp_C"/>
</dbReference>
<keyword evidence="6" id="KW-1185">Reference proteome</keyword>
<dbReference type="GO" id="GO:0043565">
    <property type="term" value="F:sequence-specific DNA binding"/>
    <property type="evidence" value="ECO:0007669"/>
    <property type="project" value="InterPro"/>
</dbReference>
<keyword evidence="1" id="KW-0805">Transcription regulation</keyword>
<evidence type="ECO:0000256" key="3">
    <source>
        <dbReference type="ARBA" id="ARBA00023163"/>
    </source>
</evidence>
<dbReference type="InterPro" id="IPR036390">
    <property type="entry name" value="WH_DNA-bd_sf"/>
</dbReference>
<dbReference type="OrthoDB" id="5243753at2"/>
<dbReference type="GO" id="GO:0005829">
    <property type="term" value="C:cytosol"/>
    <property type="evidence" value="ECO:0007669"/>
    <property type="project" value="TreeGrafter"/>
</dbReference>
<dbReference type="PROSITE" id="PS00519">
    <property type="entry name" value="HTH_ASNC_1"/>
    <property type="match status" value="1"/>
</dbReference>
<dbReference type="PRINTS" id="PR00033">
    <property type="entry name" value="HTHASNC"/>
</dbReference>
<evidence type="ECO:0000313" key="6">
    <source>
        <dbReference type="Proteomes" id="UP000247591"/>
    </source>
</evidence>
<dbReference type="Gene3D" id="1.10.10.10">
    <property type="entry name" value="Winged helix-like DNA-binding domain superfamily/Winged helix DNA-binding domain"/>
    <property type="match status" value="1"/>
</dbReference>
<dbReference type="PANTHER" id="PTHR30154:SF34">
    <property type="entry name" value="TRANSCRIPTIONAL REGULATOR AZLB"/>
    <property type="match status" value="1"/>
</dbReference>
<evidence type="ECO:0000256" key="1">
    <source>
        <dbReference type="ARBA" id="ARBA00023015"/>
    </source>
</evidence>
<organism evidence="5 6">
    <name type="scientific">Williamsia limnetica</name>
    <dbReference type="NCBI Taxonomy" id="882452"/>
    <lineage>
        <taxon>Bacteria</taxon>
        <taxon>Bacillati</taxon>
        <taxon>Actinomycetota</taxon>
        <taxon>Actinomycetes</taxon>
        <taxon>Mycobacteriales</taxon>
        <taxon>Nocardiaceae</taxon>
        <taxon>Williamsia</taxon>
    </lineage>
</organism>
<name>A0A318RL21_WILLI</name>
<dbReference type="EMBL" id="QJSP01000004">
    <property type="protein sequence ID" value="PYE18738.1"/>
    <property type="molecule type" value="Genomic_DNA"/>
</dbReference>
<protein>
    <submittedName>
        <fullName evidence="5">AsnC family transcriptional regulator</fullName>
    </submittedName>
</protein>
<dbReference type="InterPro" id="IPR036388">
    <property type="entry name" value="WH-like_DNA-bd_sf"/>
</dbReference>
<evidence type="ECO:0000259" key="4">
    <source>
        <dbReference type="PROSITE" id="PS50956"/>
    </source>
</evidence>
<feature type="domain" description="HTH asnC-type" evidence="4">
    <location>
        <begin position="1"/>
        <end position="66"/>
    </location>
</feature>
<dbReference type="PROSITE" id="PS50956">
    <property type="entry name" value="HTH_ASNC_2"/>
    <property type="match status" value="1"/>
</dbReference>
<evidence type="ECO:0000313" key="5">
    <source>
        <dbReference type="EMBL" id="PYE18738.1"/>
    </source>
</evidence>
<dbReference type="InterPro" id="IPR019885">
    <property type="entry name" value="Tscrpt_reg_HTH_AsnC-type_CS"/>
</dbReference>
<keyword evidence="3" id="KW-0804">Transcription</keyword>
<keyword evidence="2" id="KW-0238">DNA-binding</keyword>
<dbReference type="InterPro" id="IPR019888">
    <property type="entry name" value="Tscrpt_reg_AsnC-like"/>
</dbReference>
<dbReference type="InterPro" id="IPR011008">
    <property type="entry name" value="Dimeric_a/b-barrel"/>
</dbReference>
<dbReference type="Gene3D" id="3.30.70.920">
    <property type="match status" value="1"/>
</dbReference>
<dbReference type="Proteomes" id="UP000247591">
    <property type="component" value="Unassembled WGS sequence"/>
</dbReference>
<dbReference type="SUPFAM" id="SSF54909">
    <property type="entry name" value="Dimeric alpha+beta barrel"/>
    <property type="match status" value="1"/>
</dbReference>
<accession>A0A318RL21</accession>
<dbReference type="Pfam" id="PF13404">
    <property type="entry name" value="HTH_AsnC-type"/>
    <property type="match status" value="1"/>
</dbReference>
<dbReference type="PANTHER" id="PTHR30154">
    <property type="entry name" value="LEUCINE-RESPONSIVE REGULATORY PROTEIN"/>
    <property type="match status" value="1"/>
</dbReference>
<dbReference type="InterPro" id="IPR000485">
    <property type="entry name" value="AsnC-type_HTH_dom"/>
</dbReference>
<dbReference type="Pfam" id="PF01037">
    <property type="entry name" value="AsnC_trans_reg"/>
    <property type="match status" value="1"/>
</dbReference>
<sequence>MDAIDGAILAILRGDARISFRALGESVGLSTSAAAARVHKLESDGTIVGYRAVIADHSSRAPGGLEAFIDVRLGADTTYDAFLGRIEHLREIRDAVHMTGPYDYLLHIQVVDTAHLDRFLRALKSEAGAAQTQTRIALRPT</sequence>
<evidence type="ECO:0000256" key="2">
    <source>
        <dbReference type="ARBA" id="ARBA00023125"/>
    </source>
</evidence>
<dbReference type="SMART" id="SM00344">
    <property type="entry name" value="HTH_ASNC"/>
    <property type="match status" value="1"/>
</dbReference>
<gene>
    <name evidence="5" type="ORF">DFR67_104320</name>
</gene>
<dbReference type="AlphaFoldDB" id="A0A318RL21"/>
<dbReference type="GO" id="GO:0043200">
    <property type="term" value="P:response to amino acid"/>
    <property type="evidence" value="ECO:0007669"/>
    <property type="project" value="TreeGrafter"/>
</dbReference>
<dbReference type="SUPFAM" id="SSF46785">
    <property type="entry name" value="Winged helix' DNA-binding domain"/>
    <property type="match status" value="1"/>
</dbReference>